<comment type="subunit">
    <text evidence="12">Monomer and homodimer.</text>
</comment>
<feature type="binding site" evidence="12">
    <location>
        <position position="13"/>
    </location>
    <ligand>
        <name>GTP</name>
        <dbReference type="ChEBI" id="CHEBI:37565"/>
    </ligand>
</feature>
<comment type="function">
    <text evidence="12">Catalyzes the cyclization of GTP to (8S)-3',8-cyclo-7,8-dihydroguanosine 5'-triphosphate.</text>
</comment>
<evidence type="ECO:0000256" key="4">
    <source>
        <dbReference type="ARBA" id="ARBA00022723"/>
    </source>
</evidence>
<dbReference type="PROSITE" id="PS51918">
    <property type="entry name" value="RADICAL_SAM"/>
    <property type="match status" value="1"/>
</dbReference>
<dbReference type="RefSeq" id="WP_095135803.1">
    <property type="nucleotide sequence ID" value="NZ_NIBG01000031.1"/>
</dbReference>
<dbReference type="GO" id="GO:0061799">
    <property type="term" value="F:cyclic pyranopterin monophosphate synthase activity"/>
    <property type="evidence" value="ECO:0007669"/>
    <property type="project" value="TreeGrafter"/>
</dbReference>
<dbReference type="SUPFAM" id="SSF102114">
    <property type="entry name" value="Radical SAM enzymes"/>
    <property type="match status" value="1"/>
</dbReference>
<dbReference type="NCBIfam" id="NF001199">
    <property type="entry name" value="PRK00164.2-1"/>
    <property type="match status" value="1"/>
</dbReference>
<feature type="binding site" evidence="12">
    <location>
        <position position="118"/>
    </location>
    <ligand>
        <name>S-adenosyl-L-methionine</name>
        <dbReference type="ChEBI" id="CHEBI:59789"/>
    </ligand>
</feature>
<dbReference type="GO" id="GO:0061798">
    <property type="term" value="F:GTP 3',8'-cyclase activity"/>
    <property type="evidence" value="ECO:0007669"/>
    <property type="project" value="UniProtKB-UniRule"/>
</dbReference>
<evidence type="ECO:0000256" key="5">
    <source>
        <dbReference type="ARBA" id="ARBA00022741"/>
    </source>
</evidence>
<dbReference type="InterPro" id="IPR006638">
    <property type="entry name" value="Elp3/MiaA/NifB-like_rSAM"/>
</dbReference>
<dbReference type="GO" id="GO:0051539">
    <property type="term" value="F:4 iron, 4 sulfur cluster binding"/>
    <property type="evidence" value="ECO:0007669"/>
    <property type="project" value="UniProtKB-UniRule"/>
</dbReference>
<dbReference type="SFLD" id="SFLDG01067">
    <property type="entry name" value="SPASM/twitch_domain_containing"/>
    <property type="match status" value="1"/>
</dbReference>
<comment type="cofactor">
    <cofactor evidence="12">
        <name>[4Fe-4S] cluster</name>
        <dbReference type="ChEBI" id="CHEBI:49883"/>
    </cofactor>
    <text evidence="12">Binds 2 [4Fe-4S] clusters. Binds 1 [4Fe-4S] cluster coordinated with 3 cysteines and an exchangeable S-adenosyl-L-methionine and 1 [4Fe-4S] cluster coordinated with 3 cysteines and the GTP-derived substrate.</text>
</comment>
<evidence type="ECO:0000256" key="3">
    <source>
        <dbReference type="ARBA" id="ARBA00022691"/>
    </source>
</evidence>
<proteinExistence type="inferred from homology"/>
<dbReference type="InterPro" id="IPR040064">
    <property type="entry name" value="MoaA-like"/>
</dbReference>
<dbReference type="InterPro" id="IPR013483">
    <property type="entry name" value="MoaA"/>
</dbReference>
<keyword evidence="5 12" id="KW-0547">Nucleotide-binding</keyword>
<gene>
    <name evidence="12 15" type="primary">moaA</name>
    <name evidence="15" type="ORF">CCE28_20240</name>
</gene>
<dbReference type="PANTHER" id="PTHR22960:SF0">
    <property type="entry name" value="MOLYBDENUM COFACTOR BIOSYNTHESIS PROTEIN 1"/>
    <property type="match status" value="1"/>
</dbReference>
<dbReference type="InterPro" id="IPR010505">
    <property type="entry name" value="MoaA_twitch"/>
</dbReference>
<keyword evidence="10 12" id="KW-0456">Lyase</keyword>
<feature type="binding site" evidence="12">
    <location>
        <position position="26"/>
    </location>
    <ligand>
        <name>S-adenosyl-L-methionine</name>
        <dbReference type="ChEBI" id="CHEBI:59789"/>
    </ligand>
</feature>
<dbReference type="NCBIfam" id="TIGR02666">
    <property type="entry name" value="moaA"/>
    <property type="match status" value="1"/>
</dbReference>
<protein>
    <recommendedName>
        <fullName evidence="1 12">GTP 3',8-cyclase</fullName>
        <ecNumber evidence="1 12">4.1.99.22</ecNumber>
    </recommendedName>
    <alternativeName>
        <fullName evidence="12">Molybdenum cofactor biosynthesis protein A</fullName>
    </alternativeName>
</protein>
<keyword evidence="8 12" id="KW-0342">GTP-binding</keyword>
<dbReference type="Pfam" id="PF04055">
    <property type="entry name" value="Radical_SAM"/>
    <property type="match status" value="1"/>
</dbReference>
<dbReference type="Proteomes" id="UP000216024">
    <property type="component" value="Unassembled WGS sequence"/>
</dbReference>
<dbReference type="OrthoDB" id="9763993at2"/>
<dbReference type="Gene3D" id="3.20.20.70">
    <property type="entry name" value="Aldolase class I"/>
    <property type="match status" value="1"/>
</dbReference>
<dbReference type="InterPro" id="IPR007197">
    <property type="entry name" value="rSAM"/>
</dbReference>
<dbReference type="HAMAP" id="MF_01225_B">
    <property type="entry name" value="MoaA_B"/>
    <property type="match status" value="1"/>
</dbReference>
<dbReference type="InterPro" id="IPR013785">
    <property type="entry name" value="Aldolase_TIM"/>
</dbReference>
<dbReference type="InterPro" id="IPR050105">
    <property type="entry name" value="MoCo_biosynth_MoaA/MoaC"/>
</dbReference>
<evidence type="ECO:0000256" key="9">
    <source>
        <dbReference type="ARBA" id="ARBA00023150"/>
    </source>
</evidence>
<dbReference type="EMBL" id="NIBG01000031">
    <property type="protein sequence ID" value="PAB56807.1"/>
    <property type="molecule type" value="Genomic_DNA"/>
</dbReference>
<accession>A0A267MBH3</accession>
<feature type="binding site" evidence="12">
    <location>
        <position position="94"/>
    </location>
    <ligand>
        <name>GTP</name>
        <dbReference type="ChEBI" id="CHEBI:37565"/>
    </ligand>
</feature>
<keyword evidence="3 12" id="KW-0949">S-adenosyl-L-methionine</keyword>
<evidence type="ECO:0000256" key="8">
    <source>
        <dbReference type="ARBA" id="ARBA00023134"/>
    </source>
</evidence>
<keyword evidence="2 12" id="KW-0004">4Fe-4S</keyword>
<evidence type="ECO:0000256" key="12">
    <source>
        <dbReference type="HAMAP-Rule" id="MF_01225"/>
    </source>
</evidence>
<name>A0A267MBH3_9FIRM</name>
<dbReference type="UniPathway" id="UPA00344"/>
<evidence type="ECO:0000256" key="11">
    <source>
        <dbReference type="ARBA" id="ARBA00048697"/>
    </source>
</evidence>
<dbReference type="SMART" id="SM00729">
    <property type="entry name" value="Elp3"/>
    <property type="match status" value="1"/>
</dbReference>
<dbReference type="GO" id="GO:1904047">
    <property type="term" value="F:S-adenosyl-L-methionine binding"/>
    <property type="evidence" value="ECO:0007669"/>
    <property type="project" value="UniProtKB-UniRule"/>
</dbReference>
<dbReference type="InterPro" id="IPR000385">
    <property type="entry name" value="MoaA_NifB_PqqE_Fe-S-bd_CS"/>
</dbReference>
<evidence type="ECO:0000256" key="10">
    <source>
        <dbReference type="ARBA" id="ARBA00023239"/>
    </source>
</evidence>
<dbReference type="GO" id="GO:0006777">
    <property type="term" value="P:Mo-molybdopterin cofactor biosynthetic process"/>
    <property type="evidence" value="ECO:0007669"/>
    <property type="project" value="UniProtKB-UniRule"/>
</dbReference>
<comment type="caution">
    <text evidence="15">The sequence shown here is derived from an EMBL/GenBank/DDBJ whole genome shotgun (WGS) entry which is preliminary data.</text>
</comment>
<evidence type="ECO:0000256" key="6">
    <source>
        <dbReference type="ARBA" id="ARBA00023004"/>
    </source>
</evidence>
<feature type="binding site" evidence="12">
    <location>
        <position position="267"/>
    </location>
    <ligand>
        <name>[4Fe-4S] cluster</name>
        <dbReference type="ChEBI" id="CHEBI:49883"/>
        <label>2</label>
        <note>4Fe-4S-substrate</note>
    </ligand>
</feature>
<evidence type="ECO:0000256" key="7">
    <source>
        <dbReference type="ARBA" id="ARBA00023014"/>
    </source>
</evidence>
<feature type="binding site" evidence="12">
    <location>
        <position position="63"/>
    </location>
    <ligand>
        <name>GTP</name>
        <dbReference type="ChEBI" id="CHEBI:37565"/>
    </ligand>
</feature>
<dbReference type="GO" id="GO:0005525">
    <property type="term" value="F:GTP binding"/>
    <property type="evidence" value="ECO:0007669"/>
    <property type="project" value="UniProtKB-UniRule"/>
</dbReference>
<evidence type="ECO:0000259" key="14">
    <source>
        <dbReference type="PROSITE" id="PS51918"/>
    </source>
</evidence>
<feature type="binding site" evidence="12">
    <location>
        <position position="24"/>
    </location>
    <ligand>
        <name>[4Fe-4S] cluster</name>
        <dbReference type="ChEBI" id="CHEBI:49883"/>
        <label>1</label>
        <note>4Fe-4S-S-AdoMet</note>
    </ligand>
</feature>
<keyword evidence="7 12" id="KW-0411">Iron-sulfur</keyword>
<feature type="binding site" evidence="12">
    <location>
        <position position="189"/>
    </location>
    <ligand>
        <name>S-adenosyl-L-methionine</name>
        <dbReference type="ChEBI" id="CHEBI:59789"/>
    </ligand>
</feature>
<feature type="region of interest" description="Disordered" evidence="13">
    <location>
        <begin position="302"/>
        <end position="323"/>
    </location>
</feature>
<feature type="binding site" evidence="12">
    <location>
        <position position="27"/>
    </location>
    <ligand>
        <name>[4Fe-4S] cluster</name>
        <dbReference type="ChEBI" id="CHEBI:49883"/>
        <label>1</label>
        <note>4Fe-4S-S-AdoMet</note>
    </ligand>
</feature>
<dbReference type="SFLD" id="SFLDG01383">
    <property type="entry name" value="cyclic_pyranopterin_phosphate"/>
    <property type="match status" value="1"/>
</dbReference>
<dbReference type="PANTHER" id="PTHR22960">
    <property type="entry name" value="MOLYBDOPTERIN COFACTOR SYNTHESIS PROTEIN A"/>
    <property type="match status" value="1"/>
</dbReference>
<feature type="binding site" evidence="12">
    <location>
        <begin position="255"/>
        <end position="257"/>
    </location>
    <ligand>
        <name>GTP</name>
        <dbReference type="ChEBI" id="CHEBI:37565"/>
    </ligand>
</feature>
<feature type="binding site" evidence="12">
    <location>
        <position position="155"/>
    </location>
    <ligand>
        <name>GTP</name>
        <dbReference type="ChEBI" id="CHEBI:37565"/>
    </ligand>
</feature>
<dbReference type="SFLD" id="SFLDS00029">
    <property type="entry name" value="Radical_SAM"/>
    <property type="match status" value="1"/>
</dbReference>
<evidence type="ECO:0000313" key="16">
    <source>
        <dbReference type="Proteomes" id="UP000216024"/>
    </source>
</evidence>
<dbReference type="CDD" id="cd01335">
    <property type="entry name" value="Radical_SAM"/>
    <property type="match status" value="1"/>
</dbReference>
<dbReference type="Pfam" id="PF06463">
    <property type="entry name" value="Mob_synth_C"/>
    <property type="match status" value="1"/>
</dbReference>
<reference evidence="15 16" key="1">
    <citation type="submission" date="2017-06" db="EMBL/GenBank/DDBJ databases">
        <title>Draft genome sequence of anaerobic fermentative bacterium Anaeromicrobium sediminis DY2726D isolated from West Pacific Ocean sediments.</title>
        <authorList>
            <person name="Zeng X."/>
        </authorList>
    </citation>
    <scope>NUCLEOTIDE SEQUENCE [LARGE SCALE GENOMIC DNA]</scope>
    <source>
        <strain evidence="15 16">DY2726D</strain>
    </source>
</reference>
<keyword evidence="4 12" id="KW-0479">Metal-binding</keyword>
<feature type="binding site" evidence="12">
    <location>
        <position position="67"/>
    </location>
    <ligand>
        <name>S-adenosyl-L-methionine</name>
        <dbReference type="ChEBI" id="CHEBI:59789"/>
    </ligand>
</feature>
<dbReference type="SFLD" id="SFLDG01386">
    <property type="entry name" value="main_SPASM_domain-containing"/>
    <property type="match status" value="1"/>
</dbReference>
<feature type="binding site" evidence="12">
    <location>
        <position position="253"/>
    </location>
    <ligand>
        <name>[4Fe-4S] cluster</name>
        <dbReference type="ChEBI" id="CHEBI:49883"/>
        <label>2</label>
        <note>4Fe-4S-substrate</note>
    </ligand>
</feature>
<keyword evidence="9 12" id="KW-0501">Molybdenum cofactor biosynthesis</keyword>
<feature type="binding site" evidence="12">
    <location>
        <position position="20"/>
    </location>
    <ligand>
        <name>[4Fe-4S] cluster</name>
        <dbReference type="ChEBI" id="CHEBI:49883"/>
        <label>1</label>
        <note>4Fe-4S-S-AdoMet</note>
    </ligand>
</feature>
<evidence type="ECO:0000256" key="1">
    <source>
        <dbReference type="ARBA" id="ARBA00012167"/>
    </source>
</evidence>
<dbReference type="GO" id="GO:0046872">
    <property type="term" value="F:metal ion binding"/>
    <property type="evidence" value="ECO:0007669"/>
    <property type="project" value="UniProtKB-KW"/>
</dbReference>
<dbReference type="InterPro" id="IPR058240">
    <property type="entry name" value="rSAM_sf"/>
</dbReference>
<evidence type="ECO:0000256" key="2">
    <source>
        <dbReference type="ARBA" id="ARBA00022485"/>
    </source>
</evidence>
<feature type="binding site" evidence="12">
    <location>
        <position position="250"/>
    </location>
    <ligand>
        <name>[4Fe-4S] cluster</name>
        <dbReference type="ChEBI" id="CHEBI:49883"/>
        <label>2</label>
        <note>4Fe-4S-substrate</note>
    </ligand>
</feature>
<evidence type="ECO:0000313" key="15">
    <source>
        <dbReference type="EMBL" id="PAB56807.1"/>
    </source>
</evidence>
<keyword evidence="16" id="KW-1185">Reference proteome</keyword>
<dbReference type="AlphaFoldDB" id="A0A267MBH3"/>
<organism evidence="15 16">
    <name type="scientific">Anaeromicrobium sediminis</name>
    <dbReference type="NCBI Taxonomy" id="1478221"/>
    <lineage>
        <taxon>Bacteria</taxon>
        <taxon>Bacillati</taxon>
        <taxon>Bacillota</taxon>
        <taxon>Clostridia</taxon>
        <taxon>Peptostreptococcales</taxon>
        <taxon>Thermotaleaceae</taxon>
        <taxon>Anaeromicrobium</taxon>
    </lineage>
</organism>
<dbReference type="CDD" id="cd21117">
    <property type="entry name" value="Twitch_MoaA"/>
    <property type="match status" value="1"/>
</dbReference>
<dbReference type="PROSITE" id="PS01305">
    <property type="entry name" value="MOAA_NIFB_PQQE"/>
    <property type="match status" value="1"/>
</dbReference>
<comment type="pathway">
    <text evidence="12">Cofactor biosynthesis; molybdopterin biosynthesis.</text>
</comment>
<evidence type="ECO:0000256" key="13">
    <source>
        <dbReference type="SAM" id="MobiDB-lite"/>
    </source>
</evidence>
<sequence>MLDKMGRQIEYLRVSVTDRCNLRCVYCMPEGGIEQVTHDEILSFDELYRVIKETTYLGIKKVRITGGEPLVRKGIISFIKKVKEIKGIEEVCLTTNGILLADYMDQLYEAGLDRINISLDTFNCDRYKSITRRDGLDKVLKAIELGVEKGFKRIKVNTVIIKELNYEEIEDFVNLAEEYDIDVRFIELMPIGEAKGYTPTSNDEIKGIIKMHRKLYPVYSKKGSGPAKYYKTNGSKGRIGFISAMSHEFCQECNRIRITPEGFLKLCLHSNKGIDLKELLRNNIDDYELRHIIKDAVENKPDRHHFNENSEDEDNRLMSQIGG</sequence>
<feature type="domain" description="Radical SAM core" evidence="14">
    <location>
        <begin position="4"/>
        <end position="227"/>
    </location>
</feature>
<keyword evidence="6 12" id="KW-0408">Iron</keyword>
<dbReference type="EC" id="4.1.99.22" evidence="1 12"/>
<comment type="catalytic activity">
    <reaction evidence="11 12">
        <text>GTP + AH2 + S-adenosyl-L-methionine = (8S)-3',8-cyclo-7,8-dihydroguanosine 5'-triphosphate + 5'-deoxyadenosine + L-methionine + A + H(+)</text>
        <dbReference type="Rhea" id="RHEA:49576"/>
        <dbReference type="ChEBI" id="CHEBI:13193"/>
        <dbReference type="ChEBI" id="CHEBI:15378"/>
        <dbReference type="ChEBI" id="CHEBI:17319"/>
        <dbReference type="ChEBI" id="CHEBI:17499"/>
        <dbReference type="ChEBI" id="CHEBI:37565"/>
        <dbReference type="ChEBI" id="CHEBI:57844"/>
        <dbReference type="ChEBI" id="CHEBI:59789"/>
        <dbReference type="ChEBI" id="CHEBI:131766"/>
        <dbReference type="EC" id="4.1.99.22"/>
    </reaction>
</comment>
<comment type="similarity">
    <text evidence="12">Belongs to the radical SAM superfamily. MoaA family.</text>
</comment>